<keyword evidence="7" id="KW-1185">Reference proteome</keyword>
<dbReference type="EMBL" id="MCGT01000062">
    <property type="protein sequence ID" value="ORX42789.1"/>
    <property type="molecule type" value="Genomic_DNA"/>
</dbReference>
<evidence type="ECO:0000313" key="6">
    <source>
        <dbReference type="EMBL" id="ORX42789.1"/>
    </source>
</evidence>
<dbReference type="GO" id="GO:0006281">
    <property type="term" value="P:DNA repair"/>
    <property type="evidence" value="ECO:0007669"/>
    <property type="project" value="UniProtKB-KW"/>
</dbReference>
<sequence>MVDEEPVEAFSGTVKSVKLLIGLVKSIQFKQNATVHFHEEGMTLTVMIHHLMKAVVFVKRLVFEQYRRQADDIAPFDINLPTFLECLTMMGPTVGLMDTCRIAYQGPGYPLRLMREDREAHLSIQCNITPLESDPEGIELMVNDLDTVQRVIIKAQWLQDAFGDLDSECNRVNMVFSTSDPCLILYGDGANGVTSNTEYQAGSEAFVGFECHEPGTYSYQYTHINSCLKALEQASEVSLRINTEGVLCILIRLRGTDDAYLEYTILPCQSTGA</sequence>
<protein>
    <recommendedName>
        <fullName evidence="8">Rad1-domain-containing protein</fullName>
    </recommendedName>
</protein>
<evidence type="ECO:0000256" key="2">
    <source>
        <dbReference type="ARBA" id="ARBA00010991"/>
    </source>
</evidence>
<dbReference type="Gene3D" id="3.70.10.10">
    <property type="match status" value="1"/>
</dbReference>
<dbReference type="STRING" id="101127.A0A1X2G2E6"/>
<name>A0A1X2G2E6_9FUNG</name>
<proteinExistence type="inferred from homology"/>
<reference evidence="6 7" key="1">
    <citation type="submission" date="2016-07" db="EMBL/GenBank/DDBJ databases">
        <title>Pervasive Adenine N6-methylation of Active Genes in Fungi.</title>
        <authorList>
            <consortium name="DOE Joint Genome Institute"/>
            <person name="Mondo S.J."/>
            <person name="Dannebaum R.O."/>
            <person name="Kuo R.C."/>
            <person name="Labutti K."/>
            <person name="Haridas S."/>
            <person name="Kuo A."/>
            <person name="Salamov A."/>
            <person name="Ahrendt S.R."/>
            <person name="Lipzen A."/>
            <person name="Sullivan W."/>
            <person name="Andreopoulos W.B."/>
            <person name="Clum A."/>
            <person name="Lindquist E."/>
            <person name="Daum C."/>
            <person name="Ramamoorthy G.K."/>
            <person name="Gryganskyi A."/>
            <person name="Culley D."/>
            <person name="Magnuson J.K."/>
            <person name="James T.Y."/>
            <person name="O'Malley M.A."/>
            <person name="Stajich J.E."/>
            <person name="Spatafora J.W."/>
            <person name="Visel A."/>
            <person name="Grigoriev I.V."/>
        </authorList>
    </citation>
    <scope>NUCLEOTIDE SEQUENCE [LARGE SCALE GENOMIC DNA]</scope>
    <source>
        <strain evidence="6 7">NRRL 3301</strain>
    </source>
</reference>
<dbReference type="Pfam" id="PF02144">
    <property type="entry name" value="Rad1"/>
    <property type="match status" value="1"/>
</dbReference>
<dbReference type="PANTHER" id="PTHR10870">
    <property type="entry name" value="CELL CYCLE CHECKPOINT PROTEIN RAD1"/>
    <property type="match status" value="1"/>
</dbReference>
<evidence type="ECO:0000256" key="3">
    <source>
        <dbReference type="ARBA" id="ARBA00022763"/>
    </source>
</evidence>
<dbReference type="InterPro" id="IPR003021">
    <property type="entry name" value="Rad1_Rec1_Rad17"/>
</dbReference>
<evidence type="ECO:0000313" key="7">
    <source>
        <dbReference type="Proteomes" id="UP000242146"/>
    </source>
</evidence>
<gene>
    <name evidence="6" type="ORF">DM01DRAFT_149029</name>
</gene>
<dbReference type="Proteomes" id="UP000242146">
    <property type="component" value="Unassembled WGS sequence"/>
</dbReference>
<evidence type="ECO:0000256" key="1">
    <source>
        <dbReference type="ARBA" id="ARBA00004123"/>
    </source>
</evidence>
<dbReference type="OrthoDB" id="337581at2759"/>
<dbReference type="AlphaFoldDB" id="A0A1X2G2E6"/>
<dbReference type="PRINTS" id="PR01245">
    <property type="entry name" value="RAD1REC1"/>
</dbReference>
<accession>A0A1X2G2E6</accession>
<keyword evidence="3" id="KW-0227">DNA damage</keyword>
<dbReference type="PANTHER" id="PTHR10870:SF0">
    <property type="entry name" value="CELL CYCLE CHECKPOINT PROTEIN RAD1"/>
    <property type="match status" value="1"/>
</dbReference>
<comment type="similarity">
    <text evidence="2">Belongs to the rad1 family.</text>
</comment>
<keyword evidence="4" id="KW-0234">DNA repair</keyword>
<comment type="subcellular location">
    <subcellularLocation>
        <location evidence="1">Nucleus</location>
    </subcellularLocation>
</comment>
<dbReference type="InterPro" id="IPR046938">
    <property type="entry name" value="DNA_clamp_sf"/>
</dbReference>
<evidence type="ECO:0008006" key="8">
    <source>
        <dbReference type="Google" id="ProtNLM"/>
    </source>
</evidence>
<dbReference type="GO" id="GO:0030896">
    <property type="term" value="C:checkpoint clamp complex"/>
    <property type="evidence" value="ECO:0007669"/>
    <property type="project" value="TreeGrafter"/>
</dbReference>
<comment type="caution">
    <text evidence="6">The sequence shown here is derived from an EMBL/GenBank/DDBJ whole genome shotgun (WGS) entry which is preliminary data.</text>
</comment>
<evidence type="ECO:0000256" key="5">
    <source>
        <dbReference type="ARBA" id="ARBA00023242"/>
    </source>
</evidence>
<keyword evidence="5" id="KW-0539">Nucleus</keyword>
<evidence type="ECO:0000256" key="4">
    <source>
        <dbReference type="ARBA" id="ARBA00023204"/>
    </source>
</evidence>
<dbReference type="GO" id="GO:0000077">
    <property type="term" value="P:DNA damage checkpoint signaling"/>
    <property type="evidence" value="ECO:0007669"/>
    <property type="project" value="InterPro"/>
</dbReference>
<organism evidence="6 7">
    <name type="scientific">Hesseltinella vesiculosa</name>
    <dbReference type="NCBI Taxonomy" id="101127"/>
    <lineage>
        <taxon>Eukaryota</taxon>
        <taxon>Fungi</taxon>
        <taxon>Fungi incertae sedis</taxon>
        <taxon>Mucoromycota</taxon>
        <taxon>Mucoromycotina</taxon>
        <taxon>Mucoromycetes</taxon>
        <taxon>Mucorales</taxon>
        <taxon>Cunninghamellaceae</taxon>
        <taxon>Hesseltinella</taxon>
    </lineage>
</organism>
<dbReference type="SUPFAM" id="SSF55979">
    <property type="entry name" value="DNA clamp"/>
    <property type="match status" value="1"/>
</dbReference>